<dbReference type="InParanoid" id="A9UWL5"/>
<dbReference type="eggNOG" id="KOG1095">
    <property type="taxonomic scope" value="Eukaryota"/>
</dbReference>
<dbReference type="InterPro" id="IPR011009">
    <property type="entry name" value="Kinase-like_dom_sf"/>
</dbReference>
<dbReference type="GO" id="GO:0007169">
    <property type="term" value="P:cell surface receptor protein tyrosine kinase signaling pathway"/>
    <property type="evidence" value="ECO:0000318"/>
    <property type="project" value="GO_Central"/>
</dbReference>
<keyword evidence="5" id="KW-0732">Signal</keyword>
<dbReference type="SMART" id="SM00219">
    <property type="entry name" value="TyrKc"/>
    <property type="match status" value="1"/>
</dbReference>
<dbReference type="GO" id="GO:0043235">
    <property type="term" value="C:receptor complex"/>
    <property type="evidence" value="ECO:0000318"/>
    <property type="project" value="GO_Central"/>
</dbReference>
<dbReference type="Gene3D" id="4.10.400.10">
    <property type="entry name" value="Low-density Lipoprotein Receptor"/>
    <property type="match status" value="1"/>
</dbReference>
<dbReference type="SUPFAM" id="SSF52058">
    <property type="entry name" value="L domain-like"/>
    <property type="match status" value="1"/>
</dbReference>
<evidence type="ECO:0000256" key="4">
    <source>
        <dbReference type="SAM" id="Phobius"/>
    </source>
</evidence>
<dbReference type="SMART" id="SM00369">
    <property type="entry name" value="LRR_TYP"/>
    <property type="match status" value="2"/>
</dbReference>
<dbReference type="PROSITE" id="PS00109">
    <property type="entry name" value="PROTEIN_KINASE_TYR"/>
    <property type="match status" value="1"/>
</dbReference>
<evidence type="ECO:0000256" key="1">
    <source>
        <dbReference type="ARBA" id="ARBA00022614"/>
    </source>
</evidence>
<dbReference type="InterPro" id="IPR000719">
    <property type="entry name" value="Prot_kinase_dom"/>
</dbReference>
<evidence type="ECO:0000256" key="2">
    <source>
        <dbReference type="ARBA" id="ARBA00022737"/>
    </source>
</evidence>
<dbReference type="GO" id="GO:0005524">
    <property type="term" value="F:ATP binding"/>
    <property type="evidence" value="ECO:0007669"/>
    <property type="project" value="InterPro"/>
</dbReference>
<feature type="transmembrane region" description="Helical" evidence="4">
    <location>
        <begin position="482"/>
        <end position="504"/>
    </location>
</feature>
<dbReference type="Pfam" id="PF00069">
    <property type="entry name" value="Pkinase"/>
    <property type="match status" value="1"/>
</dbReference>
<dbReference type="InterPro" id="IPR001611">
    <property type="entry name" value="Leu-rich_rpt"/>
</dbReference>
<dbReference type="InterPro" id="IPR002172">
    <property type="entry name" value="LDrepeatLR_classA_rpt"/>
</dbReference>
<keyword evidence="4" id="KW-0812">Transmembrane</keyword>
<keyword evidence="3" id="KW-1015">Disulfide bond</keyword>
<dbReference type="KEGG" id="mbr:MONBRDRAFT_7318"/>
<dbReference type="AlphaFoldDB" id="A9UWL5"/>
<dbReference type="GO" id="GO:0005886">
    <property type="term" value="C:plasma membrane"/>
    <property type="evidence" value="ECO:0000318"/>
    <property type="project" value="GO_Central"/>
</dbReference>
<feature type="chain" id="PRO_5002744479" description="Protein kinase domain-containing protein" evidence="5">
    <location>
        <begin position="38"/>
        <end position="865"/>
    </location>
</feature>
<dbReference type="PANTHER" id="PTHR24416">
    <property type="entry name" value="TYROSINE-PROTEIN KINASE RECEPTOR"/>
    <property type="match status" value="1"/>
</dbReference>
<keyword evidence="8" id="KW-1185">Reference proteome</keyword>
<proteinExistence type="predicted"/>
<dbReference type="Gene3D" id="1.10.510.10">
    <property type="entry name" value="Transferase(Phosphotransferase) domain 1"/>
    <property type="match status" value="1"/>
</dbReference>
<feature type="domain" description="Protein kinase" evidence="6">
    <location>
        <begin position="561"/>
        <end position="853"/>
    </location>
</feature>
<evidence type="ECO:0000259" key="6">
    <source>
        <dbReference type="PROSITE" id="PS50011"/>
    </source>
</evidence>
<dbReference type="Pfam" id="PF13855">
    <property type="entry name" value="LRR_8"/>
    <property type="match status" value="1"/>
</dbReference>
<keyword evidence="2" id="KW-0677">Repeat</keyword>
<protein>
    <recommendedName>
        <fullName evidence="6">Protein kinase domain-containing protein</fullName>
    </recommendedName>
</protein>
<evidence type="ECO:0000313" key="8">
    <source>
        <dbReference type="Proteomes" id="UP000001357"/>
    </source>
</evidence>
<gene>
    <name evidence="7" type="ORF">MONBRDRAFT_7318</name>
</gene>
<name>A9UWL5_MONBE</name>
<dbReference type="InterPro" id="IPR020635">
    <property type="entry name" value="Tyr_kinase_cat_dom"/>
</dbReference>
<accession>A9UWL5</accession>
<keyword evidence="4" id="KW-1133">Transmembrane helix</keyword>
<feature type="signal peptide" evidence="5">
    <location>
        <begin position="1"/>
        <end position="37"/>
    </location>
</feature>
<organism evidence="7 8">
    <name type="scientific">Monosiga brevicollis</name>
    <name type="common">Choanoflagellate</name>
    <dbReference type="NCBI Taxonomy" id="81824"/>
    <lineage>
        <taxon>Eukaryota</taxon>
        <taxon>Choanoflagellata</taxon>
        <taxon>Craspedida</taxon>
        <taxon>Salpingoecidae</taxon>
        <taxon>Monosiga</taxon>
    </lineage>
</organism>
<evidence type="ECO:0000256" key="5">
    <source>
        <dbReference type="SAM" id="SignalP"/>
    </source>
</evidence>
<dbReference type="RefSeq" id="XP_001744834.1">
    <property type="nucleotide sequence ID" value="XM_001744782.1"/>
</dbReference>
<dbReference type="GO" id="GO:0004714">
    <property type="term" value="F:transmembrane receptor protein tyrosine kinase activity"/>
    <property type="evidence" value="ECO:0000318"/>
    <property type="project" value="GO_Central"/>
</dbReference>
<dbReference type="PROSITE" id="PS50011">
    <property type="entry name" value="PROTEIN_KINASE_DOM"/>
    <property type="match status" value="1"/>
</dbReference>
<dbReference type="Proteomes" id="UP000001357">
    <property type="component" value="Unassembled WGS sequence"/>
</dbReference>
<dbReference type="SUPFAM" id="SSF57424">
    <property type="entry name" value="LDL receptor-like module"/>
    <property type="match status" value="1"/>
</dbReference>
<dbReference type="STRING" id="81824.A9UWL5"/>
<dbReference type="PROSITE" id="PS51450">
    <property type="entry name" value="LRR"/>
    <property type="match status" value="1"/>
</dbReference>
<dbReference type="InterPro" id="IPR003591">
    <property type="entry name" value="Leu-rich_rpt_typical-subtyp"/>
</dbReference>
<dbReference type="PROSITE" id="PS50068">
    <property type="entry name" value="LDLRA_2"/>
    <property type="match status" value="1"/>
</dbReference>
<evidence type="ECO:0000256" key="3">
    <source>
        <dbReference type="ARBA" id="ARBA00023157"/>
    </source>
</evidence>
<evidence type="ECO:0000313" key="7">
    <source>
        <dbReference type="EMBL" id="EDQ90067.1"/>
    </source>
</evidence>
<dbReference type="OMA" id="CRHENIA"/>
<dbReference type="PANTHER" id="PTHR24416:SF621">
    <property type="entry name" value="TYROSINE KINASE RECEPTOR CAD96CA"/>
    <property type="match status" value="1"/>
</dbReference>
<dbReference type="InterPro" id="IPR036055">
    <property type="entry name" value="LDL_receptor-like_sf"/>
</dbReference>
<dbReference type="InterPro" id="IPR008266">
    <property type="entry name" value="Tyr_kinase_AS"/>
</dbReference>
<dbReference type="EMBL" id="CH991548">
    <property type="protein sequence ID" value="EDQ90067.1"/>
    <property type="molecule type" value="Genomic_DNA"/>
</dbReference>
<dbReference type="FunFam" id="3.80.10.10:FF:001665">
    <property type="entry name" value="Predicted protein"/>
    <property type="match status" value="1"/>
</dbReference>
<reference evidence="7 8" key="1">
    <citation type="journal article" date="2008" name="Nature">
        <title>The genome of the choanoflagellate Monosiga brevicollis and the origin of metazoans.</title>
        <authorList>
            <consortium name="JGI Sequencing"/>
            <person name="King N."/>
            <person name="Westbrook M.J."/>
            <person name="Young S.L."/>
            <person name="Kuo A."/>
            <person name="Abedin M."/>
            <person name="Chapman J."/>
            <person name="Fairclough S."/>
            <person name="Hellsten U."/>
            <person name="Isogai Y."/>
            <person name="Letunic I."/>
            <person name="Marr M."/>
            <person name="Pincus D."/>
            <person name="Putnam N."/>
            <person name="Rokas A."/>
            <person name="Wright K.J."/>
            <person name="Zuzow R."/>
            <person name="Dirks W."/>
            <person name="Good M."/>
            <person name="Goodstein D."/>
            <person name="Lemons D."/>
            <person name="Li W."/>
            <person name="Lyons J.B."/>
            <person name="Morris A."/>
            <person name="Nichols S."/>
            <person name="Richter D.J."/>
            <person name="Salamov A."/>
            <person name="Bork P."/>
            <person name="Lim W.A."/>
            <person name="Manning G."/>
            <person name="Miller W.T."/>
            <person name="McGinnis W."/>
            <person name="Shapiro H."/>
            <person name="Tjian R."/>
            <person name="Grigoriev I.V."/>
            <person name="Rokhsar D."/>
        </authorList>
    </citation>
    <scope>NUCLEOTIDE SEQUENCE [LARGE SCALE GENOMIC DNA]</scope>
    <source>
        <strain evidence="8">MX1 / ATCC 50154</strain>
    </source>
</reference>
<dbReference type="Gene3D" id="3.80.10.10">
    <property type="entry name" value="Ribonuclease Inhibitor"/>
    <property type="match status" value="1"/>
</dbReference>
<dbReference type="CDD" id="cd00112">
    <property type="entry name" value="LDLa"/>
    <property type="match status" value="1"/>
</dbReference>
<dbReference type="InterPro" id="IPR032675">
    <property type="entry name" value="LRR_dom_sf"/>
</dbReference>
<keyword evidence="4" id="KW-0472">Membrane</keyword>
<keyword evidence="1" id="KW-0433">Leucine-rich repeat</keyword>
<dbReference type="eggNOG" id="KOG0619">
    <property type="taxonomic scope" value="Eukaryota"/>
</dbReference>
<dbReference type="InterPro" id="IPR050122">
    <property type="entry name" value="RTK"/>
</dbReference>
<sequence length="865" mass="94647">MGVACAAVVQARPCRRGWRRVLYAVLLSCTWLSGAGPALVEGADLAFPGCPLKIVHPHNTEFSNRPGDVYSCTPPPLEDLVQIGSICQLNTSSEIVQQSPQDLPWGTLRCNAQLVFLTVPDTPLSPFYQSLGCEVTWDAHGFAALDCDGRRAQTLGQPYLREMPHGGMPFNLRRLTLRHHLIRSIFHHNVFALQQLQELDVSHNRISMISQSALAQAPELLYLNLSHNILETLRPEHMPNLHALRVLDLRGNTFRELQADLLAIVMSPDCEAVYLPEGCYRVEPQSCRSLIASSNTSLCNVVKPVLLPCSNESSTAPAMITATAYCDGVVDCANGADEVDCTQLWQVQGMDVLQQCSNGILQATWYKGLLNLYPTDPFYVSLCAGFLHALSIRIVAAPNASSPRADIVWTSILDERFAFVEASRTTIYLLIKQAVHNGPSESDWPIILASTTSATPGQPNSTAGTFTTASSPSHHAKRVQTIVVIVIALVGLGVILAVAGVVFWRRGQHHHLLQGLGGLASAQVLERAIIGIALSEHKPLLERLELWCADMQSNRIAASQVHVREQLSRGRFGAIYLGALTFQSAPVIIKEPLSSTPEAVSMAISELLLLGACRHENIAKVIGVFSQGDGSLAPTLVISYYAGGDLRSYLQRHRGWQELPDAHFVTAIVCQLASALAHLASLQVVHRDVAARNVLLVHANGLTTEPKVVLSDFGHARVMQRSGSGRALRGATGDENGELDEDSGQYYRQRGLLETATRWQPPEVLREDRFSPASDAWSLGVLMYEVWTFGQVPYAEVVREADVLRAILRGARLALPEGVRSRAPQLFKLWQSLQATEPERRPVGDQVVLHLKAEDGEPKEEESAV</sequence>
<dbReference type="GeneID" id="5890194"/>
<dbReference type="SUPFAM" id="SSF56112">
    <property type="entry name" value="Protein kinase-like (PK-like)"/>
    <property type="match status" value="1"/>
</dbReference>